<evidence type="ECO:0000256" key="1">
    <source>
        <dbReference type="SAM" id="Phobius"/>
    </source>
</evidence>
<keyword evidence="3" id="KW-1185">Reference proteome</keyword>
<evidence type="ECO:0000313" key="2">
    <source>
        <dbReference type="EMBL" id="KAK1768600.1"/>
    </source>
</evidence>
<comment type="caution">
    <text evidence="2">The sequence shown here is derived from an EMBL/GenBank/DDBJ whole genome shotgun (WGS) entry which is preliminary data.</text>
</comment>
<evidence type="ECO:0000313" key="3">
    <source>
        <dbReference type="Proteomes" id="UP001244011"/>
    </source>
</evidence>
<dbReference type="RefSeq" id="XP_060284813.1">
    <property type="nucleotide sequence ID" value="XM_060427632.1"/>
</dbReference>
<feature type="transmembrane region" description="Helical" evidence="1">
    <location>
        <begin position="48"/>
        <end position="68"/>
    </location>
</feature>
<sequence>MGSGFDFPFAGLFSFLLLLSSLSFHFFLPSFHFFFLSAWESGDNRWGVLRAFFSTMLYTPVIAHWRAFSRMGVQIRYDTPLYV</sequence>
<dbReference type="AlphaFoldDB" id="A0AAJ0FPY0"/>
<gene>
    <name evidence="2" type="ORF">QBC33DRAFT_535522</name>
</gene>
<organism evidence="2 3">
    <name type="scientific">Phialemonium atrogriseum</name>
    <dbReference type="NCBI Taxonomy" id="1093897"/>
    <lineage>
        <taxon>Eukaryota</taxon>
        <taxon>Fungi</taxon>
        <taxon>Dikarya</taxon>
        <taxon>Ascomycota</taxon>
        <taxon>Pezizomycotina</taxon>
        <taxon>Sordariomycetes</taxon>
        <taxon>Sordariomycetidae</taxon>
        <taxon>Cephalothecales</taxon>
        <taxon>Cephalothecaceae</taxon>
        <taxon>Phialemonium</taxon>
    </lineage>
</organism>
<protein>
    <submittedName>
        <fullName evidence="2">Uncharacterized protein</fullName>
    </submittedName>
</protein>
<name>A0AAJ0FPY0_9PEZI</name>
<keyword evidence="1" id="KW-0472">Membrane</keyword>
<dbReference type="Proteomes" id="UP001244011">
    <property type="component" value="Unassembled WGS sequence"/>
</dbReference>
<keyword evidence="1" id="KW-0812">Transmembrane</keyword>
<proteinExistence type="predicted"/>
<keyword evidence="1" id="KW-1133">Transmembrane helix</keyword>
<accession>A0AAJ0FPY0</accession>
<dbReference type="EMBL" id="MU839005">
    <property type="protein sequence ID" value="KAK1768600.1"/>
    <property type="molecule type" value="Genomic_DNA"/>
</dbReference>
<feature type="transmembrane region" description="Helical" evidence="1">
    <location>
        <begin position="7"/>
        <end position="28"/>
    </location>
</feature>
<dbReference type="GeneID" id="85310819"/>
<reference evidence="2" key="1">
    <citation type="submission" date="2023-06" db="EMBL/GenBank/DDBJ databases">
        <title>Genome-scale phylogeny and comparative genomics of the fungal order Sordariales.</title>
        <authorList>
            <consortium name="Lawrence Berkeley National Laboratory"/>
            <person name="Hensen N."/>
            <person name="Bonometti L."/>
            <person name="Westerberg I."/>
            <person name="Brannstrom I.O."/>
            <person name="Guillou S."/>
            <person name="Cros-Aarteil S."/>
            <person name="Calhoun S."/>
            <person name="Haridas S."/>
            <person name="Kuo A."/>
            <person name="Mondo S."/>
            <person name="Pangilinan J."/>
            <person name="Riley R."/>
            <person name="Labutti K."/>
            <person name="Andreopoulos B."/>
            <person name="Lipzen A."/>
            <person name="Chen C."/>
            <person name="Yanf M."/>
            <person name="Daum C."/>
            <person name="Ng V."/>
            <person name="Clum A."/>
            <person name="Steindorff A."/>
            <person name="Ohm R."/>
            <person name="Martin F."/>
            <person name="Silar P."/>
            <person name="Natvig D."/>
            <person name="Lalanne C."/>
            <person name="Gautier V."/>
            <person name="Ament-Velasquez S.L."/>
            <person name="Kruys A."/>
            <person name="Hutchinson M.I."/>
            <person name="Powell A.J."/>
            <person name="Barry K."/>
            <person name="Miller A.N."/>
            <person name="Grigoriev I.V."/>
            <person name="Debuchy R."/>
            <person name="Gladieux P."/>
            <person name="Thoren M.H."/>
            <person name="Johannesson H."/>
        </authorList>
    </citation>
    <scope>NUCLEOTIDE SEQUENCE</scope>
    <source>
        <strain evidence="2">8032-3</strain>
    </source>
</reference>